<reference evidence="3" key="1">
    <citation type="submission" date="2022-08" db="EMBL/GenBank/DDBJ databases">
        <title>Alicyclobacillus dauci DSM2870, complete genome.</title>
        <authorList>
            <person name="Wang Q."/>
            <person name="Cai R."/>
            <person name="Wang Z."/>
        </authorList>
    </citation>
    <scope>NUCLEOTIDE SEQUENCE</scope>
    <source>
        <strain evidence="3">DSM 28700</strain>
    </source>
</reference>
<dbReference type="Gene3D" id="3.30.70.100">
    <property type="match status" value="1"/>
</dbReference>
<keyword evidence="4" id="KW-1185">Reference proteome</keyword>
<dbReference type="SMART" id="SM00886">
    <property type="entry name" value="Dabb"/>
    <property type="match status" value="1"/>
</dbReference>
<dbReference type="Proteomes" id="UP001164803">
    <property type="component" value="Chromosome"/>
</dbReference>
<dbReference type="EMBL" id="CP104064">
    <property type="protein sequence ID" value="WAH38676.1"/>
    <property type="molecule type" value="Genomic_DNA"/>
</dbReference>
<evidence type="ECO:0000256" key="1">
    <source>
        <dbReference type="ARBA" id="ARBA00011738"/>
    </source>
</evidence>
<sequence length="97" mass="11161">MVEHMVIFKFGPETTEEQISECVRRARTLRDDIKGIIDLAAGSNFSDRSQGFQVGLTVRFEDKRALSNYTPHPKHQEFVAFTMEIGRKDIIVVDFEL</sequence>
<dbReference type="InterPro" id="IPR011008">
    <property type="entry name" value="Dimeric_a/b-barrel"/>
</dbReference>
<dbReference type="RefSeq" id="WP_268046262.1">
    <property type="nucleotide sequence ID" value="NZ_CP104064.1"/>
</dbReference>
<gene>
    <name evidence="3" type="ORF">NZD86_09430</name>
</gene>
<protein>
    <submittedName>
        <fullName evidence="3">Dabb family protein</fullName>
    </submittedName>
</protein>
<feature type="domain" description="Stress-response A/B barrel" evidence="2">
    <location>
        <begin position="2"/>
        <end position="95"/>
    </location>
</feature>
<evidence type="ECO:0000313" key="3">
    <source>
        <dbReference type="EMBL" id="WAH38676.1"/>
    </source>
</evidence>
<proteinExistence type="predicted"/>
<comment type="subunit">
    <text evidence="1">Homodimer.</text>
</comment>
<dbReference type="InterPro" id="IPR013097">
    <property type="entry name" value="Dabb"/>
</dbReference>
<dbReference type="Pfam" id="PF07876">
    <property type="entry name" value="Dabb"/>
    <property type="match status" value="1"/>
</dbReference>
<dbReference type="PANTHER" id="PTHR33178">
    <property type="match status" value="1"/>
</dbReference>
<name>A0ABY6Z8U6_9BACL</name>
<accession>A0ABY6Z8U6</accession>
<dbReference type="InterPro" id="IPR044662">
    <property type="entry name" value="HS1/DABB1-like"/>
</dbReference>
<evidence type="ECO:0000313" key="4">
    <source>
        <dbReference type="Proteomes" id="UP001164803"/>
    </source>
</evidence>
<evidence type="ECO:0000259" key="2">
    <source>
        <dbReference type="PROSITE" id="PS51502"/>
    </source>
</evidence>
<dbReference type="PROSITE" id="PS51502">
    <property type="entry name" value="S_R_A_B_BARREL"/>
    <property type="match status" value="1"/>
</dbReference>
<dbReference type="SUPFAM" id="SSF54909">
    <property type="entry name" value="Dimeric alpha+beta barrel"/>
    <property type="match status" value="1"/>
</dbReference>
<dbReference type="PANTHER" id="PTHR33178:SF10">
    <property type="entry name" value="STRESS-RESPONSE A_B BARREL DOMAIN-CONTAINING PROTEIN"/>
    <property type="match status" value="1"/>
</dbReference>
<organism evidence="3 4">
    <name type="scientific">Alicyclobacillus dauci</name>
    <dbReference type="NCBI Taxonomy" id="1475485"/>
    <lineage>
        <taxon>Bacteria</taxon>
        <taxon>Bacillati</taxon>
        <taxon>Bacillota</taxon>
        <taxon>Bacilli</taxon>
        <taxon>Bacillales</taxon>
        <taxon>Alicyclobacillaceae</taxon>
        <taxon>Alicyclobacillus</taxon>
    </lineage>
</organism>